<dbReference type="InterPro" id="IPR003593">
    <property type="entry name" value="AAA+_ATPase"/>
</dbReference>
<keyword evidence="3" id="KW-0813">Transport</keyword>
<dbReference type="Proteomes" id="UP000321118">
    <property type="component" value="Unassembled WGS sequence"/>
</dbReference>
<accession>A0A510V5F7</accession>
<dbReference type="InterPro" id="IPR003439">
    <property type="entry name" value="ABC_transporter-like_ATP-bd"/>
</dbReference>
<keyword evidence="11" id="KW-1185">Reference proteome</keyword>
<comment type="subcellular location">
    <subcellularLocation>
        <location evidence="1">Cell membrane</location>
        <topology evidence="1">Peripheral membrane protein</topology>
    </subcellularLocation>
</comment>
<evidence type="ECO:0000256" key="5">
    <source>
        <dbReference type="ARBA" id="ARBA00022741"/>
    </source>
</evidence>
<protein>
    <submittedName>
        <fullName evidence="10">Glutamine ABC transporter ATP-binding protein</fullName>
    </submittedName>
</protein>
<dbReference type="InterPro" id="IPR050086">
    <property type="entry name" value="MetN_ABC_transporter-like"/>
</dbReference>
<keyword evidence="8" id="KW-0472">Membrane</keyword>
<feature type="domain" description="ABC transporter" evidence="9">
    <location>
        <begin position="22"/>
        <end position="256"/>
    </location>
</feature>
<dbReference type="EMBL" id="BJUB01000008">
    <property type="protein sequence ID" value="GEK22098.1"/>
    <property type="molecule type" value="Genomic_DNA"/>
</dbReference>
<dbReference type="SMART" id="SM00382">
    <property type="entry name" value="AAA"/>
    <property type="match status" value="1"/>
</dbReference>
<name>A0A510V5F7_9CELL</name>
<dbReference type="PROSITE" id="PS50893">
    <property type="entry name" value="ABC_TRANSPORTER_2"/>
    <property type="match status" value="1"/>
</dbReference>
<dbReference type="AlphaFoldDB" id="A0A510V5F7"/>
<comment type="similarity">
    <text evidence="2">Belongs to the ABC transporter superfamily.</text>
</comment>
<evidence type="ECO:0000256" key="2">
    <source>
        <dbReference type="ARBA" id="ARBA00005417"/>
    </source>
</evidence>
<dbReference type="GO" id="GO:0015424">
    <property type="term" value="F:ABC-type amino acid transporter activity"/>
    <property type="evidence" value="ECO:0007669"/>
    <property type="project" value="InterPro"/>
</dbReference>
<dbReference type="InterPro" id="IPR017871">
    <property type="entry name" value="ABC_transporter-like_CS"/>
</dbReference>
<evidence type="ECO:0000256" key="7">
    <source>
        <dbReference type="ARBA" id="ARBA00022970"/>
    </source>
</evidence>
<dbReference type="PANTHER" id="PTHR43166">
    <property type="entry name" value="AMINO ACID IMPORT ATP-BINDING PROTEIN"/>
    <property type="match status" value="1"/>
</dbReference>
<evidence type="ECO:0000256" key="1">
    <source>
        <dbReference type="ARBA" id="ARBA00004202"/>
    </source>
</evidence>
<dbReference type="InterPro" id="IPR030679">
    <property type="entry name" value="ABC_ATPase_HisP-typ"/>
</dbReference>
<evidence type="ECO:0000259" key="9">
    <source>
        <dbReference type="PROSITE" id="PS50893"/>
    </source>
</evidence>
<dbReference type="Pfam" id="PF00005">
    <property type="entry name" value="ABC_tran"/>
    <property type="match status" value="1"/>
</dbReference>
<dbReference type="GO" id="GO:0016887">
    <property type="term" value="F:ATP hydrolysis activity"/>
    <property type="evidence" value="ECO:0007669"/>
    <property type="project" value="InterPro"/>
</dbReference>
<keyword evidence="4" id="KW-1003">Cell membrane</keyword>
<comment type="caution">
    <text evidence="10">The sequence shown here is derived from an EMBL/GenBank/DDBJ whole genome shotgun (WGS) entry which is preliminary data.</text>
</comment>
<dbReference type="InterPro" id="IPR027417">
    <property type="entry name" value="P-loop_NTPase"/>
</dbReference>
<proteinExistence type="inferred from homology"/>
<gene>
    <name evidence="10" type="ORF">CXY01_26180</name>
</gene>
<dbReference type="Gene3D" id="3.40.50.300">
    <property type="entry name" value="P-loop containing nucleotide triphosphate hydrolases"/>
    <property type="match status" value="1"/>
</dbReference>
<dbReference type="PROSITE" id="PS00211">
    <property type="entry name" value="ABC_TRANSPORTER_1"/>
    <property type="match status" value="1"/>
</dbReference>
<keyword evidence="7" id="KW-0029">Amino-acid transport</keyword>
<dbReference type="RefSeq" id="WP_146927890.1">
    <property type="nucleotide sequence ID" value="NZ_BJUB01000008.1"/>
</dbReference>
<dbReference type="SUPFAM" id="SSF52540">
    <property type="entry name" value="P-loop containing nucleoside triphosphate hydrolases"/>
    <property type="match status" value="1"/>
</dbReference>
<keyword evidence="5" id="KW-0547">Nucleotide-binding</keyword>
<reference evidence="10 11" key="1">
    <citation type="submission" date="2019-07" db="EMBL/GenBank/DDBJ databases">
        <title>Whole genome shotgun sequence of Cellulomonas xylanilytica NBRC 101102.</title>
        <authorList>
            <person name="Hosoyama A."/>
            <person name="Uohara A."/>
            <person name="Ohji S."/>
            <person name="Ichikawa N."/>
        </authorList>
    </citation>
    <scope>NUCLEOTIDE SEQUENCE [LARGE SCALE GENOMIC DNA]</scope>
    <source>
        <strain evidence="10 11">NBRC 101102</strain>
    </source>
</reference>
<dbReference type="GO" id="GO:0005886">
    <property type="term" value="C:plasma membrane"/>
    <property type="evidence" value="ECO:0007669"/>
    <property type="project" value="UniProtKB-SubCell"/>
</dbReference>
<sequence length="261" mass="28322">MSPGRLRDPGLQHPPTLDPPLLSVRGVRKAFGDHVVLDGLSLDVRSHQVVVLIGASGSGKSTLLRCIDLLEDVDDGVIELEGQDITDPRLDANAVRARIGMVFQAYNLFPHLRVIDNVTLAPRLVHGTPPEQARADALAVLERVGLAAKAQAFPDELSGGQQQRVAIARALVAKPAVMLLDEVTSALDPELVGEVLSLLTELKSTGLTMVVATHEMGFAREVADEVCFLHEGRVHERGTPAQVLENPREERTREFLRRITG</sequence>
<dbReference type="GO" id="GO:0005524">
    <property type="term" value="F:ATP binding"/>
    <property type="evidence" value="ECO:0007669"/>
    <property type="project" value="UniProtKB-KW"/>
</dbReference>
<dbReference type="PANTHER" id="PTHR43166:SF9">
    <property type="entry name" value="GLUTAMATE_ASPARTATE IMPORT ATP-BINDING PROTEIN GLTL"/>
    <property type="match status" value="1"/>
</dbReference>
<dbReference type="PIRSF" id="PIRSF039085">
    <property type="entry name" value="ABC_ATPase_HisP"/>
    <property type="match status" value="1"/>
</dbReference>
<evidence type="ECO:0000313" key="11">
    <source>
        <dbReference type="Proteomes" id="UP000321118"/>
    </source>
</evidence>
<keyword evidence="6 10" id="KW-0067">ATP-binding</keyword>
<evidence type="ECO:0000256" key="4">
    <source>
        <dbReference type="ARBA" id="ARBA00022475"/>
    </source>
</evidence>
<evidence type="ECO:0000256" key="3">
    <source>
        <dbReference type="ARBA" id="ARBA00022448"/>
    </source>
</evidence>
<evidence type="ECO:0000256" key="8">
    <source>
        <dbReference type="ARBA" id="ARBA00023136"/>
    </source>
</evidence>
<dbReference type="OrthoDB" id="4283894at2"/>
<dbReference type="CDD" id="cd03262">
    <property type="entry name" value="ABC_HisP_GlnQ"/>
    <property type="match status" value="1"/>
</dbReference>
<evidence type="ECO:0000313" key="10">
    <source>
        <dbReference type="EMBL" id="GEK22098.1"/>
    </source>
</evidence>
<evidence type="ECO:0000256" key="6">
    <source>
        <dbReference type="ARBA" id="ARBA00022840"/>
    </source>
</evidence>
<organism evidence="10 11">
    <name type="scientific">Cellulomonas xylanilytica</name>
    <dbReference type="NCBI Taxonomy" id="233583"/>
    <lineage>
        <taxon>Bacteria</taxon>
        <taxon>Bacillati</taxon>
        <taxon>Actinomycetota</taxon>
        <taxon>Actinomycetes</taxon>
        <taxon>Micrococcales</taxon>
        <taxon>Cellulomonadaceae</taxon>
        <taxon>Cellulomonas</taxon>
    </lineage>
</organism>